<comment type="caution">
    <text evidence="2">The sequence shown here is derived from an EMBL/GenBank/DDBJ whole genome shotgun (WGS) entry which is preliminary data.</text>
</comment>
<dbReference type="eggNOG" id="COG5502">
    <property type="taxonomic scope" value="Bacteria"/>
</dbReference>
<keyword evidence="1" id="KW-0812">Transmembrane</keyword>
<dbReference type="RefSeq" id="WP_051883519.1">
    <property type="nucleotide sequence ID" value="NZ_APNK01000023.1"/>
</dbReference>
<keyword evidence="3" id="KW-1185">Reference proteome</keyword>
<keyword evidence="1" id="KW-1133">Transmembrane helix</keyword>
<organism evidence="2 3">
    <name type="scientific">Salinisphaera hydrothermalis (strain C41B8)</name>
    <dbReference type="NCBI Taxonomy" id="1304275"/>
    <lineage>
        <taxon>Bacteria</taxon>
        <taxon>Pseudomonadati</taxon>
        <taxon>Pseudomonadota</taxon>
        <taxon>Gammaproteobacteria</taxon>
        <taxon>Salinisphaerales</taxon>
        <taxon>Salinisphaeraceae</taxon>
        <taxon>Salinisphaera</taxon>
    </lineage>
</organism>
<feature type="transmembrane region" description="Helical" evidence="1">
    <location>
        <begin position="204"/>
        <end position="222"/>
    </location>
</feature>
<dbReference type="AlphaFoldDB" id="A0A084IJ82"/>
<dbReference type="Proteomes" id="UP000028302">
    <property type="component" value="Unassembled WGS sequence"/>
</dbReference>
<feature type="transmembrane region" description="Helical" evidence="1">
    <location>
        <begin position="234"/>
        <end position="255"/>
    </location>
</feature>
<evidence type="ECO:0000313" key="3">
    <source>
        <dbReference type="Proteomes" id="UP000028302"/>
    </source>
</evidence>
<feature type="transmembrane region" description="Helical" evidence="1">
    <location>
        <begin position="267"/>
        <end position="294"/>
    </location>
</feature>
<evidence type="ECO:0000256" key="1">
    <source>
        <dbReference type="SAM" id="Phobius"/>
    </source>
</evidence>
<protein>
    <recommendedName>
        <fullName evidence="4">5,10-methylene-tetrahydrofolate dehydrogenase</fullName>
    </recommendedName>
</protein>
<dbReference type="EMBL" id="APNK01000023">
    <property type="protein sequence ID" value="KEZ76766.1"/>
    <property type="molecule type" value="Genomic_DNA"/>
</dbReference>
<reference evidence="2 3" key="1">
    <citation type="submission" date="2013-03" db="EMBL/GenBank/DDBJ databases">
        <title>Salinisphaera hydrothermalis C41B8 Genome Sequencing.</title>
        <authorList>
            <person name="Li C."/>
            <person name="Lai Q."/>
            <person name="Shao Z."/>
        </authorList>
    </citation>
    <scope>NUCLEOTIDE SEQUENCE [LARGE SCALE GENOMIC DNA]</scope>
    <source>
        <strain evidence="2 3">C41B8</strain>
    </source>
</reference>
<evidence type="ECO:0008006" key="4">
    <source>
        <dbReference type="Google" id="ProtNLM"/>
    </source>
</evidence>
<evidence type="ECO:0000313" key="2">
    <source>
        <dbReference type="EMBL" id="KEZ76766.1"/>
    </source>
</evidence>
<name>A0A084IJ82_SALHC</name>
<accession>A0A084IJ82</accession>
<proteinExistence type="predicted"/>
<keyword evidence="1" id="KW-0472">Membrane</keyword>
<sequence length="373" mass="41904">MGRIVANLPELLRQCIDDRLVWHVETMTDPLIGAEDDTEHIIAKARQVMQSQGWQYVVCVTDLPIVRHGRLTIAEADGRHGASVLSQPALGFVQPTRRLRDAILQLVNEMHHGSSDAARDRQQAHMARRAGRYGQRGDISVNARELVSSRYFWPFVSLQRLIPNESAIDVRFVTTSRWRGYIQLLAGMVHANRPWTILPSFKRVVAIAFATGTYGLVFPTLWHLSDAYGATRLIALMGTSFTAMIAWITIAHGLWEPRSANTRFALVWLYNATTLTTLFIGVVCYYLGLFALFFTTSLIFIPGHYLQQILGHPVGLGTYLGLAWLITSVATITGALGLSLEGDTTVRNATYGYRQRMRHRKVTRLNKASREDI</sequence>
<gene>
    <name evidence="2" type="ORF">C41B8_13560</name>
</gene>
<feature type="transmembrane region" description="Helical" evidence="1">
    <location>
        <begin position="314"/>
        <end position="338"/>
    </location>
</feature>